<evidence type="ECO:0000256" key="1">
    <source>
        <dbReference type="SAM" id="MobiDB-lite"/>
    </source>
</evidence>
<evidence type="ECO:0000313" key="2">
    <source>
        <dbReference type="EMBL" id="KUI62080.1"/>
    </source>
</evidence>
<name>A0A194VDL0_CYTMA</name>
<keyword evidence="3" id="KW-1185">Reference proteome</keyword>
<evidence type="ECO:0000313" key="3">
    <source>
        <dbReference type="Proteomes" id="UP000078576"/>
    </source>
</evidence>
<dbReference type="Proteomes" id="UP000078576">
    <property type="component" value="Unassembled WGS sequence"/>
</dbReference>
<protein>
    <submittedName>
        <fullName evidence="2">Uncharacterized protein</fullName>
    </submittedName>
</protein>
<organism evidence="2 3">
    <name type="scientific">Cytospora mali</name>
    <name type="common">Apple Valsa canker fungus</name>
    <name type="synonym">Valsa mali</name>
    <dbReference type="NCBI Taxonomy" id="578113"/>
    <lineage>
        <taxon>Eukaryota</taxon>
        <taxon>Fungi</taxon>
        <taxon>Dikarya</taxon>
        <taxon>Ascomycota</taxon>
        <taxon>Pezizomycotina</taxon>
        <taxon>Sordariomycetes</taxon>
        <taxon>Sordariomycetidae</taxon>
        <taxon>Diaporthales</taxon>
        <taxon>Cytosporaceae</taxon>
        <taxon>Cytospora</taxon>
    </lineage>
</organism>
<sequence length="436" mass="46406">MTQSHRHQESPGFPRPSALRKETGTGSSSHIPARAKSSQNQYCVAFSHANTNTRFPALLADAGALAVTRRAAPHAAACTSTPAQASMKKTGGVHGRLGGRQLTLPRECRKALCAKAMSPAAARPPPERGSMYPLLASQADGALKATRKDVGDEGAVGGGVVPQLGAGAEEAARQEEEAGELPARHDELDGDDDGREAQDRAVEGQVAEGHGEELGAGERAARGEAAVALAGAQRDGVDVHGRQGERPLRLGEVWDDGHRPVPARPAERGDEVVGPAEPGQEGRRCWIETARSPINNRLPIRRRALPPLDPLGLKLRAHPYEQGRGPEDAPGMHETDSVANGEISAGARNHLMEVESHDEQPEQVPRPVQPWPVDVRDGEVEYGEDDRPQQRIGDDERLDGAGGELMAEVEPVDVADVGAQVREPARHGDRHVETAD</sequence>
<feature type="region of interest" description="Disordered" evidence="1">
    <location>
        <begin position="354"/>
        <end position="436"/>
    </location>
</feature>
<proteinExistence type="predicted"/>
<dbReference type="EMBL" id="KN714798">
    <property type="protein sequence ID" value="KUI62080.1"/>
    <property type="molecule type" value="Genomic_DNA"/>
</dbReference>
<feature type="compositionally biased region" description="Polar residues" evidence="1">
    <location>
        <begin position="24"/>
        <end position="37"/>
    </location>
</feature>
<feature type="compositionally biased region" description="Basic and acidic residues" evidence="1">
    <location>
        <begin position="255"/>
        <end position="271"/>
    </location>
</feature>
<gene>
    <name evidence="2" type="ORF">VP1G_11328</name>
</gene>
<dbReference type="AlphaFoldDB" id="A0A194VDL0"/>
<feature type="compositionally biased region" description="Basic and acidic residues" evidence="1">
    <location>
        <begin position="423"/>
        <end position="436"/>
    </location>
</feature>
<reference evidence="3" key="1">
    <citation type="submission" date="2014-12" db="EMBL/GenBank/DDBJ databases">
        <title>Genome Sequence of Valsa Canker Pathogens Uncovers a Specific Adaption of Colonization on Woody Bark.</title>
        <authorList>
            <person name="Yin Z."/>
            <person name="Liu H."/>
            <person name="Gao X."/>
            <person name="Li Z."/>
            <person name="Song N."/>
            <person name="Ke X."/>
            <person name="Dai Q."/>
            <person name="Wu Y."/>
            <person name="Sun Y."/>
            <person name="Xu J.-R."/>
            <person name="Kang Z.K."/>
            <person name="Wang L."/>
            <person name="Huang L."/>
        </authorList>
    </citation>
    <scope>NUCLEOTIDE SEQUENCE [LARGE SCALE GENOMIC DNA]</scope>
    <source>
        <strain evidence="3">SXYL134</strain>
    </source>
</reference>
<feature type="compositionally biased region" description="Basic and acidic residues" evidence="1">
    <location>
        <begin position="374"/>
        <end position="399"/>
    </location>
</feature>
<feature type="region of interest" description="Disordered" evidence="1">
    <location>
        <begin position="168"/>
        <end position="218"/>
    </location>
</feature>
<feature type="region of interest" description="Disordered" evidence="1">
    <location>
        <begin position="252"/>
        <end position="281"/>
    </location>
</feature>
<feature type="compositionally biased region" description="Basic and acidic residues" evidence="1">
    <location>
        <begin position="170"/>
        <end position="187"/>
    </location>
</feature>
<feature type="region of interest" description="Disordered" evidence="1">
    <location>
        <begin position="1"/>
        <end position="37"/>
    </location>
</feature>
<accession>A0A194VDL0</accession>